<dbReference type="InterPro" id="IPR053144">
    <property type="entry name" value="Acetyltransferase_Butenolide"/>
</dbReference>
<dbReference type="EMBL" id="JAGYPE010000007">
    <property type="protein sequence ID" value="MBS4186499.1"/>
    <property type="molecule type" value="Genomic_DNA"/>
</dbReference>
<keyword evidence="4" id="KW-1185">Reference proteome</keyword>
<accession>A0A942T5J2</accession>
<dbReference type="RefSeq" id="WP_213146300.1">
    <property type="nucleotide sequence ID" value="NZ_JAGYPE020000084.1"/>
</dbReference>
<name>A0A942T5J2_9BACI</name>
<comment type="caution">
    <text evidence="2">The sequence shown here is derived from an EMBL/GenBank/DDBJ whole genome shotgun (WGS) entry which is preliminary data.</text>
</comment>
<evidence type="ECO:0000313" key="2">
    <source>
        <dbReference type="EMBL" id="MBS4186499.1"/>
    </source>
</evidence>
<dbReference type="Pfam" id="PF13508">
    <property type="entry name" value="Acetyltransf_7"/>
    <property type="match status" value="1"/>
</dbReference>
<dbReference type="EMBL" id="JAGYPE020000084">
    <property type="protein sequence ID" value="MCH6269206.1"/>
    <property type="molecule type" value="Genomic_DNA"/>
</dbReference>
<evidence type="ECO:0000313" key="3">
    <source>
        <dbReference type="EMBL" id="MCH6269206.1"/>
    </source>
</evidence>
<evidence type="ECO:0000313" key="4">
    <source>
        <dbReference type="Proteomes" id="UP000677265"/>
    </source>
</evidence>
<sequence>MNIWLKNGFSISTNKEYLDLDTIHKFLSEESYWALGRPKEIIKNSIDNTALCFGVYKGDVSKGDAEQVGFARVVSDLTIFAYLADVFIVPEYRKLGLSKWLMEVITNHPDLQNVRRFMLVTNDAHTLYSQFGFKSIDHPERFMEKFRG</sequence>
<dbReference type="AlphaFoldDB" id="A0A942T5J2"/>
<dbReference type="InterPro" id="IPR000182">
    <property type="entry name" value="GNAT_dom"/>
</dbReference>
<dbReference type="SUPFAM" id="SSF55729">
    <property type="entry name" value="Acyl-CoA N-acyltransferases (Nat)"/>
    <property type="match status" value="1"/>
</dbReference>
<dbReference type="Gene3D" id="3.40.630.30">
    <property type="match status" value="1"/>
</dbReference>
<protein>
    <submittedName>
        <fullName evidence="2">GNAT family N-acetyltransferase</fullName>
    </submittedName>
</protein>
<dbReference type="PANTHER" id="PTHR43233:SF1">
    <property type="entry name" value="FAMILY N-ACETYLTRANSFERASE, PUTATIVE (AFU_ORTHOLOGUE AFUA_6G03350)-RELATED"/>
    <property type="match status" value="1"/>
</dbReference>
<dbReference type="Proteomes" id="UP000677265">
    <property type="component" value="Unassembled WGS sequence"/>
</dbReference>
<feature type="domain" description="N-acetyltransferase" evidence="1">
    <location>
        <begin position="9"/>
        <end position="148"/>
    </location>
</feature>
<dbReference type="PROSITE" id="PS51186">
    <property type="entry name" value="GNAT"/>
    <property type="match status" value="1"/>
</dbReference>
<dbReference type="GO" id="GO:0016747">
    <property type="term" value="F:acyltransferase activity, transferring groups other than amino-acyl groups"/>
    <property type="evidence" value="ECO:0007669"/>
    <property type="project" value="InterPro"/>
</dbReference>
<dbReference type="PANTHER" id="PTHR43233">
    <property type="entry name" value="FAMILY N-ACETYLTRANSFERASE, PUTATIVE (AFU_ORTHOLOGUE AFUA_6G03350)-RELATED"/>
    <property type="match status" value="1"/>
</dbReference>
<evidence type="ECO:0000259" key="1">
    <source>
        <dbReference type="PROSITE" id="PS51186"/>
    </source>
</evidence>
<dbReference type="InterPro" id="IPR016181">
    <property type="entry name" value="Acyl_CoA_acyltransferase"/>
</dbReference>
<dbReference type="CDD" id="cd04301">
    <property type="entry name" value="NAT_SF"/>
    <property type="match status" value="1"/>
</dbReference>
<gene>
    <name evidence="3" type="ORF">KHB02_027125</name>
    <name evidence="2" type="ORF">KHB02_34605</name>
</gene>
<proteinExistence type="predicted"/>
<organism evidence="2">
    <name type="scientific">Neobacillus citreus</name>
    <dbReference type="NCBI Taxonomy" id="2833578"/>
    <lineage>
        <taxon>Bacteria</taxon>
        <taxon>Bacillati</taxon>
        <taxon>Bacillota</taxon>
        <taxon>Bacilli</taxon>
        <taxon>Bacillales</taxon>
        <taxon>Bacillaceae</taxon>
        <taxon>Neobacillus</taxon>
    </lineage>
</organism>
<reference evidence="2" key="1">
    <citation type="submission" date="2021-05" db="EMBL/GenBank/DDBJ databases">
        <title>Novel Bacillus species.</title>
        <authorList>
            <person name="Liu G."/>
        </authorList>
    </citation>
    <scope>NUCLEOTIDE SEQUENCE</scope>
    <source>
        <strain evidence="2 4">FJAT-50051</strain>
    </source>
</reference>